<keyword evidence="4" id="KW-1185">Reference proteome</keyword>
<gene>
    <name evidence="3" type="ORF">NDU88_006915</name>
</gene>
<feature type="signal peptide" evidence="2">
    <location>
        <begin position="1"/>
        <end position="23"/>
    </location>
</feature>
<keyword evidence="2" id="KW-0732">Signal</keyword>
<evidence type="ECO:0000256" key="1">
    <source>
        <dbReference type="SAM" id="MobiDB-lite"/>
    </source>
</evidence>
<evidence type="ECO:0008006" key="5">
    <source>
        <dbReference type="Google" id="ProtNLM"/>
    </source>
</evidence>
<dbReference type="AlphaFoldDB" id="A0AAV7PMS4"/>
<evidence type="ECO:0000313" key="4">
    <source>
        <dbReference type="Proteomes" id="UP001066276"/>
    </source>
</evidence>
<protein>
    <recommendedName>
        <fullName evidence="5">Secreted protein</fullName>
    </recommendedName>
</protein>
<feature type="region of interest" description="Disordered" evidence="1">
    <location>
        <begin position="42"/>
        <end position="66"/>
    </location>
</feature>
<dbReference type="Proteomes" id="UP001066276">
    <property type="component" value="Chromosome 7"/>
</dbReference>
<sequence>MPRYYRFVEAVLLFLEASAACRAAGMMRDERGRETIETRRVVHAESQAPPTRAPSLSRGCGEDSEKGQASGRACLPALLGLVARPGLAVGMAWAHSITGPAVEVH</sequence>
<accession>A0AAV7PMS4</accession>
<reference evidence="3" key="1">
    <citation type="journal article" date="2022" name="bioRxiv">
        <title>Sequencing and chromosome-scale assembly of the giantPleurodeles waltlgenome.</title>
        <authorList>
            <person name="Brown T."/>
            <person name="Elewa A."/>
            <person name="Iarovenko S."/>
            <person name="Subramanian E."/>
            <person name="Araus A.J."/>
            <person name="Petzold A."/>
            <person name="Susuki M."/>
            <person name="Suzuki K.-i.T."/>
            <person name="Hayashi T."/>
            <person name="Toyoda A."/>
            <person name="Oliveira C."/>
            <person name="Osipova E."/>
            <person name="Leigh N.D."/>
            <person name="Simon A."/>
            <person name="Yun M.H."/>
        </authorList>
    </citation>
    <scope>NUCLEOTIDE SEQUENCE</scope>
    <source>
        <strain evidence="3">20211129_DDA</strain>
        <tissue evidence="3">Liver</tissue>
    </source>
</reference>
<organism evidence="3 4">
    <name type="scientific">Pleurodeles waltl</name>
    <name type="common">Iberian ribbed newt</name>
    <dbReference type="NCBI Taxonomy" id="8319"/>
    <lineage>
        <taxon>Eukaryota</taxon>
        <taxon>Metazoa</taxon>
        <taxon>Chordata</taxon>
        <taxon>Craniata</taxon>
        <taxon>Vertebrata</taxon>
        <taxon>Euteleostomi</taxon>
        <taxon>Amphibia</taxon>
        <taxon>Batrachia</taxon>
        <taxon>Caudata</taxon>
        <taxon>Salamandroidea</taxon>
        <taxon>Salamandridae</taxon>
        <taxon>Pleurodelinae</taxon>
        <taxon>Pleurodeles</taxon>
    </lineage>
</organism>
<name>A0AAV7PMS4_PLEWA</name>
<feature type="chain" id="PRO_5043731390" description="Secreted protein" evidence="2">
    <location>
        <begin position="24"/>
        <end position="105"/>
    </location>
</feature>
<evidence type="ECO:0000256" key="2">
    <source>
        <dbReference type="SAM" id="SignalP"/>
    </source>
</evidence>
<proteinExistence type="predicted"/>
<dbReference type="EMBL" id="JANPWB010000011">
    <property type="protein sequence ID" value="KAJ1128537.1"/>
    <property type="molecule type" value="Genomic_DNA"/>
</dbReference>
<evidence type="ECO:0000313" key="3">
    <source>
        <dbReference type="EMBL" id="KAJ1128537.1"/>
    </source>
</evidence>
<comment type="caution">
    <text evidence="3">The sequence shown here is derived from an EMBL/GenBank/DDBJ whole genome shotgun (WGS) entry which is preliminary data.</text>
</comment>